<dbReference type="CDD" id="cd01823">
    <property type="entry name" value="SEST_like"/>
    <property type="match status" value="1"/>
</dbReference>
<dbReference type="GeneID" id="34445142"/>
<evidence type="ECO:0000256" key="1">
    <source>
        <dbReference type="SAM" id="SignalP"/>
    </source>
</evidence>
<comment type="caution">
    <text evidence="3">The sequence shown here is derived from an EMBL/GenBank/DDBJ whole genome shotgun (WGS) entry which is preliminary data.</text>
</comment>
<evidence type="ECO:0000313" key="4">
    <source>
        <dbReference type="Proteomes" id="UP000179179"/>
    </source>
</evidence>
<dbReference type="InterPro" id="IPR003961">
    <property type="entry name" value="FN3_dom"/>
</dbReference>
<dbReference type="PROSITE" id="PS50853">
    <property type="entry name" value="FN3"/>
    <property type="match status" value="1"/>
</dbReference>
<feature type="chain" id="PRO_5009534799" description="Fibronectin type-III domain-containing protein" evidence="1">
    <location>
        <begin position="22"/>
        <end position="1086"/>
    </location>
</feature>
<dbReference type="InterPro" id="IPR037460">
    <property type="entry name" value="SEST-like"/>
</dbReference>
<dbReference type="Proteomes" id="UP000179179">
    <property type="component" value="Unassembled WGS sequence"/>
</dbReference>
<dbReference type="CDD" id="cd00063">
    <property type="entry name" value="FN3"/>
    <property type="match status" value="1"/>
</dbReference>
<evidence type="ECO:0000313" key="3">
    <source>
        <dbReference type="EMBL" id="OGM49583.1"/>
    </source>
</evidence>
<dbReference type="InterPro" id="IPR036514">
    <property type="entry name" value="SGNH_hydro_sf"/>
</dbReference>
<dbReference type="OrthoDB" id="1896086at2759"/>
<dbReference type="EMBL" id="LYCR01000008">
    <property type="protein sequence ID" value="OGM49583.1"/>
    <property type="molecule type" value="Genomic_DNA"/>
</dbReference>
<name>A0A1F8AD02_9EURO</name>
<sequence>MHGQLWHGLAAIATLAGCALANPLGYWNVQGNASLNTERLMGRDTTEFDQTDLSFITRMAAIGDSYSAGIGAGDRLGSVLDALDSTSDWACSRYDHAYPYLINTDERLGDPGTRTFEFKSCSGAVINDVINDQIPNISGNQQVILLSAGGNDAELSNILNQCIFQWSALQAVQVNQAKTAALANQDYTWAETFDWDSLGYGCDGQLTRTKNIIDGDAFSMRLDSVIEAAKEKLASDGMIYYTGYAKFFAEDLSSECDDVSWSTWIYKLKKPFQSSEKLTKDHRKIMNDLVDAANSQILAAVKRAGDKVKFVDYDSYVGQFNGRFCEDGVDESTSESNTRTGLMFYELSTWDLIGGNPWKRSVDYPLEGTFEGTVNQLAQITLLMDTDAELADQDMIADAATASIAAYDEVELSSAGIPNILPDGYGRVFHPQILLHRIIAELVIYEMVNKNEQDNGFPAIPEELSFGSCPRFPSSGSNASDGQQIAVASYINPLADPAAWDRLITYPLEKMPILVANVVNGPDSAVDKTWADVINRASASGKIVLGYVRTGYLGVSDQKFTTRLGSGDLADWTAQIEEDVDMWYTLYGSRIGGIFFDEGWPECGDNNEYVDLYKYINDYTKRTHPGAYTVLNPGSPMASCFEDTMDTLLTFELSYEAYTNSYTPNDWTPKDPRKLWHIVYNVPESAVGEVTKLAKERGAGFLQLTDDTLPNPYDTLPVDSYVQSMMDAIEGGSPFNADASSWTSGSAAAAVSGLSVLASDYTSAQLSWDAALNALGYYVYSGDSVIASVPNSMTTITIGGLQPGARHAFHVSAVGGGGNLGSASSTVAVITESLPNGNTIANYHSSPGADSTTIQADILVPYAFIRLYIWNSVGCEFDTDPGWSVNFKIDEYVCTHYMVEGTTLYKYSGTLPEGSTAPPWAWSVVGPITLDIKDYTYTWTLPLGTSTIDTSKFVIQAQGYNPLTNVFEPDPSDYTCKGSSMCTTPNFLKWCDHAVNTLQRNDDTSYFATSANETGINQSGNCWGDQTRGCGVFIQGDESCSISGNDLWNDYQNIRQVGGCSKCGSFYREDGCQITIDYVYQCDNHG</sequence>
<dbReference type="InterPro" id="IPR021986">
    <property type="entry name" value="Spherulin4"/>
</dbReference>
<protein>
    <recommendedName>
        <fullName evidence="2">Fibronectin type-III domain-containing protein</fullName>
    </recommendedName>
</protein>
<reference evidence="3 4" key="1">
    <citation type="journal article" date="2016" name="Genome Biol. Evol.">
        <title>Draft genome sequence of an aflatoxigenic Aspergillus species, A. bombycis.</title>
        <authorList>
            <person name="Moore G.G."/>
            <person name="Mack B.M."/>
            <person name="Beltz S.B."/>
            <person name="Gilbert M.K."/>
        </authorList>
    </citation>
    <scope>NUCLEOTIDE SEQUENCE [LARGE SCALE GENOMIC DNA]</scope>
    <source>
        <strain evidence="4">NRRL 26010</strain>
    </source>
</reference>
<dbReference type="AlphaFoldDB" id="A0A1F8AD02"/>
<dbReference type="Gene3D" id="3.40.50.1110">
    <property type="entry name" value="SGNH hydrolase"/>
    <property type="match status" value="1"/>
</dbReference>
<dbReference type="InterPro" id="IPR036116">
    <property type="entry name" value="FN3_sf"/>
</dbReference>
<feature type="domain" description="Fibronectin type-III" evidence="2">
    <location>
        <begin position="750"/>
        <end position="836"/>
    </location>
</feature>
<dbReference type="GO" id="GO:0016788">
    <property type="term" value="F:hydrolase activity, acting on ester bonds"/>
    <property type="evidence" value="ECO:0007669"/>
    <property type="project" value="InterPro"/>
</dbReference>
<organism evidence="3 4">
    <name type="scientific">Aspergillus bombycis</name>
    <dbReference type="NCBI Taxonomy" id="109264"/>
    <lineage>
        <taxon>Eukaryota</taxon>
        <taxon>Fungi</taxon>
        <taxon>Dikarya</taxon>
        <taxon>Ascomycota</taxon>
        <taxon>Pezizomycotina</taxon>
        <taxon>Eurotiomycetes</taxon>
        <taxon>Eurotiomycetidae</taxon>
        <taxon>Eurotiales</taxon>
        <taxon>Aspergillaceae</taxon>
        <taxon>Aspergillus</taxon>
    </lineage>
</organism>
<dbReference type="SUPFAM" id="SSF49265">
    <property type="entry name" value="Fibronectin type III"/>
    <property type="match status" value="1"/>
</dbReference>
<dbReference type="InterPro" id="IPR013783">
    <property type="entry name" value="Ig-like_fold"/>
</dbReference>
<dbReference type="STRING" id="109264.A0A1F8AD02"/>
<dbReference type="RefSeq" id="XP_022393300.1">
    <property type="nucleotide sequence ID" value="XM_022528882.1"/>
</dbReference>
<dbReference type="Pfam" id="PF12138">
    <property type="entry name" value="Spherulin4"/>
    <property type="match status" value="1"/>
</dbReference>
<proteinExistence type="predicted"/>
<accession>A0A1F8AD02</accession>
<dbReference type="Pfam" id="PF15474">
    <property type="entry name" value="MU117"/>
    <property type="match status" value="1"/>
</dbReference>
<dbReference type="PANTHER" id="PTHR35040">
    <property type="match status" value="1"/>
</dbReference>
<feature type="signal peptide" evidence="1">
    <location>
        <begin position="1"/>
        <end position="21"/>
    </location>
</feature>
<dbReference type="PANTHER" id="PTHR35040:SF7">
    <property type="entry name" value="FIBRONECTIN TYPE-III DOMAIN-CONTAINING PROTEIN-RELATED"/>
    <property type="match status" value="1"/>
</dbReference>
<dbReference type="Gene3D" id="2.60.40.10">
    <property type="entry name" value="Immunoglobulins"/>
    <property type="match status" value="1"/>
</dbReference>
<keyword evidence="4" id="KW-1185">Reference proteome</keyword>
<keyword evidence="1" id="KW-0732">Signal</keyword>
<dbReference type="InterPro" id="IPR029167">
    <property type="entry name" value="Mug117"/>
</dbReference>
<evidence type="ECO:0000259" key="2">
    <source>
        <dbReference type="PROSITE" id="PS50853"/>
    </source>
</evidence>
<dbReference type="SUPFAM" id="SSF52266">
    <property type="entry name" value="SGNH hydrolase"/>
    <property type="match status" value="1"/>
</dbReference>
<gene>
    <name evidence="3" type="ORF">ABOM_001752</name>
</gene>
<dbReference type="SMART" id="SM00060">
    <property type="entry name" value="FN3"/>
    <property type="match status" value="1"/>
</dbReference>